<dbReference type="PhylomeDB" id="Q55EK5"/>
<dbReference type="Proteomes" id="UP000002195">
    <property type="component" value="Unassembled WGS sequence"/>
</dbReference>
<dbReference type="SUPFAM" id="SSF55874">
    <property type="entry name" value="ATPase domain of HSP90 chaperone/DNA topoisomerase II/histidine kinase"/>
    <property type="match status" value="2"/>
</dbReference>
<dbReference type="OMA" id="DHNEDIC"/>
<dbReference type="PaxDb" id="44689-DDB0252600"/>
<evidence type="ECO:0000313" key="2">
    <source>
        <dbReference type="EMBL" id="EAL73014.1"/>
    </source>
</evidence>
<dbReference type="PANTHER" id="PTHR15600">
    <property type="entry name" value="SACSIN"/>
    <property type="match status" value="1"/>
</dbReference>
<protein>
    <recommendedName>
        <fullName evidence="1">Sacsin/Nov domain-containing protein</fullName>
    </recommendedName>
</protein>
<organism evidence="2 3">
    <name type="scientific">Dictyostelium discoideum</name>
    <name type="common">Social amoeba</name>
    <dbReference type="NCBI Taxonomy" id="44689"/>
    <lineage>
        <taxon>Eukaryota</taxon>
        <taxon>Amoebozoa</taxon>
        <taxon>Evosea</taxon>
        <taxon>Eumycetozoa</taxon>
        <taxon>Dictyostelia</taxon>
        <taxon>Dictyosteliales</taxon>
        <taxon>Dictyosteliaceae</taxon>
        <taxon>Dictyostelium</taxon>
    </lineage>
</organism>
<accession>Q55EK5</accession>
<dbReference type="RefSeq" id="XP_647015.1">
    <property type="nucleotide sequence ID" value="XM_641923.1"/>
</dbReference>
<dbReference type="InterPro" id="IPR058210">
    <property type="entry name" value="SACS/Nov_dom"/>
</dbReference>
<dbReference type="NCBIfam" id="NF047352">
    <property type="entry name" value="P_loop_sacsin"/>
    <property type="match status" value="1"/>
</dbReference>
<dbReference type="Gene3D" id="3.30.565.10">
    <property type="entry name" value="Histidine kinase-like ATPase, C-terminal domain"/>
    <property type="match status" value="1"/>
</dbReference>
<dbReference type="eggNOG" id="ENOG502QQPY">
    <property type="taxonomic scope" value="Eukaryota"/>
</dbReference>
<name>Q55EK5_DICDI</name>
<reference evidence="2 3" key="1">
    <citation type="journal article" date="2005" name="Nature">
        <title>The genome of the social amoeba Dictyostelium discoideum.</title>
        <authorList>
            <consortium name="The Dictyostelium discoideum Sequencing Consortium"/>
            <person name="Eichinger L."/>
            <person name="Pachebat J.A."/>
            <person name="Glockner G."/>
            <person name="Rajandream M.A."/>
            <person name="Sucgang R."/>
            <person name="Berriman M."/>
            <person name="Song J."/>
            <person name="Olsen R."/>
            <person name="Szafranski K."/>
            <person name="Xu Q."/>
            <person name="Tunggal B."/>
            <person name="Kummerfeld S."/>
            <person name="Madera M."/>
            <person name="Konfortov B.A."/>
            <person name="Rivero F."/>
            <person name="Bankier A.T."/>
            <person name="Lehmann R."/>
            <person name="Hamlin N."/>
            <person name="Davies R."/>
            <person name="Gaudet P."/>
            <person name="Fey P."/>
            <person name="Pilcher K."/>
            <person name="Chen G."/>
            <person name="Saunders D."/>
            <person name="Sodergren E."/>
            <person name="Davis P."/>
            <person name="Kerhornou A."/>
            <person name="Nie X."/>
            <person name="Hall N."/>
            <person name="Anjard C."/>
            <person name="Hemphill L."/>
            <person name="Bason N."/>
            <person name="Farbrother P."/>
            <person name="Desany B."/>
            <person name="Just E."/>
            <person name="Morio T."/>
            <person name="Rost R."/>
            <person name="Churcher C."/>
            <person name="Cooper J."/>
            <person name="Haydock S."/>
            <person name="van Driessche N."/>
            <person name="Cronin A."/>
            <person name="Goodhead I."/>
            <person name="Muzny D."/>
            <person name="Mourier T."/>
            <person name="Pain A."/>
            <person name="Lu M."/>
            <person name="Harper D."/>
            <person name="Lindsay R."/>
            <person name="Hauser H."/>
            <person name="James K."/>
            <person name="Quiles M."/>
            <person name="Madan Babu M."/>
            <person name="Saito T."/>
            <person name="Buchrieser C."/>
            <person name="Wardroper A."/>
            <person name="Felder M."/>
            <person name="Thangavelu M."/>
            <person name="Johnson D."/>
            <person name="Knights A."/>
            <person name="Loulseged H."/>
            <person name="Mungall K."/>
            <person name="Oliver K."/>
            <person name="Price C."/>
            <person name="Quail M.A."/>
            <person name="Urushihara H."/>
            <person name="Hernandez J."/>
            <person name="Rabbinowitsch E."/>
            <person name="Steffen D."/>
            <person name="Sanders M."/>
            <person name="Ma J."/>
            <person name="Kohara Y."/>
            <person name="Sharp S."/>
            <person name="Simmonds M."/>
            <person name="Spiegler S."/>
            <person name="Tivey A."/>
            <person name="Sugano S."/>
            <person name="White B."/>
            <person name="Walker D."/>
            <person name="Woodward J."/>
            <person name="Winckler T."/>
            <person name="Tanaka Y."/>
            <person name="Shaulsky G."/>
            <person name="Schleicher M."/>
            <person name="Weinstock G."/>
            <person name="Rosenthal A."/>
            <person name="Cox E.C."/>
            <person name="Chisholm R.L."/>
            <person name="Gibbs R."/>
            <person name="Loomis W.F."/>
            <person name="Platzer M."/>
            <person name="Kay R.R."/>
            <person name="Williams J."/>
            <person name="Dear P.H."/>
            <person name="Noegel A.A."/>
            <person name="Barrell B."/>
            <person name="Kuspa A."/>
        </authorList>
    </citation>
    <scope>NUCLEOTIDE SEQUENCE [LARGE SCALE GENOMIC DNA]</scope>
    <source>
        <strain evidence="2 3">AX4</strain>
    </source>
</reference>
<evidence type="ECO:0000259" key="1">
    <source>
        <dbReference type="Pfam" id="PF25794"/>
    </source>
</evidence>
<dbReference type="GO" id="GO:0030544">
    <property type="term" value="F:Hsp70 protein binding"/>
    <property type="evidence" value="ECO:0000318"/>
    <property type="project" value="GO_Central"/>
</dbReference>
<dbReference type="VEuPathDB" id="AmoebaDB:DDB_G0268850"/>
<sequence>MPQNKIQTIKPAHFLRDNLLNYPESKIFRELIQNAEDARADTVIIKVDEGSYPNNGLLISNDNQEIQSSKELLGPSILIYNNATFQKHDWEGICQISQGSKKENLKSVGNFGLGWNSVYHITDNPIVYSGNNVWFADPNERMSGGLFFDLDDEDDYNKCLSFLEPFIQFKESNCNPKEYFNGTIIRLPLRIYPSEIKKAVLTMDAIKKILNEFSKDINEILIFLKSLASITIIVNNQIINSVSISNYSKIKEKREKVSLFLANIVDNEMNNPSSAVELAEILCSNKSQSNCESTFQIDLEIYRNGASQLISYLVSQGIYIDRKLIELVKKNKEIKLISYGGVAVPISLDGPINFKGKPFTFLPIGALVYDIPLHVNGYFRLSNARDNIIYSLTEVEEASESLSKQWNMFISETIIPYFYVKSLEYLKLNYGGELYNYFPYKCNNQNYQGQSPSYDISITTMKSIIGGKYFLNYFNPSEYLPLNGSLIISSSDMPPDFILTILKERNIKTIKLSNELLNHFNNLRIPLTCYSKQYLCSLLVSSPLKQYSEDVINYICCTEIVQGGHLNKVKILPTNPNKNTLDCLKLSQTLSDICNNTNQFLCMSDQVYDLLFGYHGQSLTYHLKLSTMPPNFRKFISLICEKYSNIKEIKLSNFLTSLKSLSSQFLNENIITVWNCIKELEKNETLQLSKIRSIPIVPFRSSTTQTGVTSYDKSSLLMYRSKFLPIEPILNKLNIYLVEEEHQFNSLLSGNDQISKMLDYLQKVYLSLDSDEIDKLRIFLVELIHQASLSKADISIFYNLPIHPCIGSSDQKFSSITYKSICVDYEKIDQYEIKGLKLIKVNELSKYKSIVDSIPTKQIFKGEKQIYRFYLIPNIGSFELNVSIEIITKFLTLYGNHYVDDGELRKLKFIPSENGVYSTPDSFYVLGPLERDLIRNFEPSKILNQSLDGLTGYLSKFGLKFKLSDKHICSKVIDFLSNQDSIETYKNFMDYLNQRGENIGDSLIDFKDIPFIPSSEFDTYDGFGSNESKISLSECTLSSYKDCLFTVKTPIKVTKNYNNPINKYLSSNLNDNIIQHLINLNSMEFNDETSFDPNIIFHNTYKEIDYLIKNFKLNDEQKKKISQIQLIWLDGQLVPKEKIFYNSPNPNLDFKPYFFVTKPKQEHLFKFLKLKDKPDLNDFIRLIKSIQDTYEKESSNSIELFELVIYSLQNPAFNKESLIDSKIKLPTTDNQFVEFEKVIYVDHSCLPQEFIDLGHSALHNKISENTASKLNIIKLSQLIQSQVAFDHSFGQKEDLVDRLKQILNDYKVEVFLNEMVQNAHDAGSTEVKLILDCNSLKQQFLKENPEISTLCKDLPSYFESSLLFYNNSVFTDDDIKNVQAMTASIKKQDEKCIGQHGLGINSMYSFSDCPCILSGEYLMIFDPFVTHIGQSINYSHGAKYKISQYKPYLKYFKPFQHLQSIFDFDLDDGKFNGTIIRLPLRKIQNDGNRHISPQKWNEANVLDYLKRVKASNLENLMFFTNIDSLEVSILPVGSKKLEQQISIHKKSSLSLITNQYNNLMNIPTQVSEYTFTIIPSEKSKITEKYIIGQVIEEDFKDLSEYPDNKALKFLSIYNNEKRKPVGGVAFKLPDFSLPEYKFTPKSFCYLPYKDLISNIPVHIHANFSTTSSRDILENAKSSNLYNIEEILSKKVDQVIQQSDSFQLFWNQLIVTEIIAPLYINTLTLFKNKYIKGNDIDIISKYHDFYYSRFPVLSDSLSNHSILEMLANKFYSLVNSENSDVFIHYPGVEVLKKPKDTFYAELSFFLSNAYSDSILKCISHIGFNVNVCPFKIYFSFKSPDNWLTEETISNALKGENLNPRVINTQDIANIILYFSKMPEYLDNCQVLIFNDKTRGFVNIENKIINQLYNQTHFEMTQDVLNLKFIDSELTNIIKMCKNPLILNSLKTINIFDFNYVDFYFHYLLPNFNILSAEKNISFLNKLLEYFTFEKNYDFKSIDHLLISKDRIKILKGSKVFPFVKNGIQEFTLISKLFNPTFKQHDFILDYPDLDHSKENIKIFRYLGIRDILKKNDIVNQFKKISSEVYSGNTPLETLIERARLLWKSEKCVKVFNELIELNIVPVKESNITGSRKISLGLMPITQVCHHLYEDLYFSVKLLQDVDIKYPPGYGHIDCEKIFENFVNLLTNIIDWKEVKVNGSLVIDPKIIQMLISMCGHLENYTGNFSSELVERIQRIPVLNSTISIEFTNIVMGTDANNLKPFFNILPSNFSTFRNFFSKIGVIELNLNTIVMGLNRFLHDEIDTAEGIRSLNYLYELLFSFGSELETFKDEHPTLPVFTKKRFIKPSNQVYSFSGVPTARIYTESFYEIHDSIRDNYKQLGVLELSSILREELDNELTNLENEDLEDSIGKFLNTFIKENQQFISRVNHLQLSQILKITVKSGDIRTKFILNGQDITKNSKTKCFYDQPNSTLYLEKGISKSEAFNYLFNSTGLNVNSSIVSNLEREFVNDEPIVDPVDNFLAQTNQNVVVNSIDDNHTTLIQKIHCRHYNTIALRNREAAETLFYNQSLIRQSIYFYYVSTDMLLRSLLVFYFDNNIPDSLSITRMRDVLSRKSTTTIPHIPDRFNDFKEAHLKTTNINSNDLIEFRSITSQLLNISNQMMN</sequence>
<keyword evidence="3" id="KW-1185">Reference proteome</keyword>
<comment type="caution">
    <text evidence="2">The sequence shown here is derived from an EMBL/GenBank/DDBJ whole genome shotgun (WGS) entry which is preliminary data.</text>
</comment>
<proteinExistence type="predicted"/>
<dbReference type="Pfam" id="PF25794">
    <property type="entry name" value="SACS"/>
    <property type="match status" value="2"/>
</dbReference>
<dbReference type="InParanoid" id="Q55EK5"/>
<dbReference type="SMR" id="Q55EK5"/>
<dbReference type="PANTHER" id="PTHR15600:SF42">
    <property type="entry name" value="SACSIN"/>
    <property type="match status" value="1"/>
</dbReference>
<feature type="domain" description="Sacsin/Nov" evidence="1">
    <location>
        <begin position="1292"/>
        <end position="1540"/>
    </location>
</feature>
<dbReference type="InterPro" id="IPR036890">
    <property type="entry name" value="HATPase_C_sf"/>
</dbReference>
<dbReference type="InterPro" id="IPR052972">
    <property type="entry name" value="Sacsin_chaperone_reg"/>
</dbReference>
<evidence type="ECO:0000313" key="3">
    <source>
        <dbReference type="Proteomes" id="UP000002195"/>
    </source>
</evidence>
<feature type="domain" description="Sacsin/Nov" evidence="1">
    <location>
        <begin position="13"/>
        <end position="236"/>
    </location>
</feature>
<dbReference type="GeneID" id="8616708"/>
<dbReference type="EMBL" id="AAFI02000004">
    <property type="protein sequence ID" value="EAL73014.1"/>
    <property type="molecule type" value="Genomic_DNA"/>
</dbReference>
<gene>
    <name evidence="2" type="ORF">DDB_G0268850</name>
</gene>
<dbReference type="KEGG" id="ddi:DDB_G0268850"/>
<dbReference type="HOGENOM" id="CLU_227475_0_0_1"/>
<dbReference type="STRING" id="44689.Q55EK5"/>
<dbReference type="dictyBase" id="DDB_G0268850"/>
<dbReference type="AlphaFoldDB" id="Q55EK5"/>